<sequence length="240" mass="26313" precursor="true">MAAVLLIFFGFIVALGVAGAVANSRRKRALAAMASAKQWQLTKKDRRLPDTFGGRPFATGHDRIARIVLNGWHNGHAILVIDYEYKTPASTSHQVMPGSDSPYMTPGNNSDDTHNYWAACVVDLPVPLPAVEVVPRKRHASHAAGPGILAGAPEFVRGDPGFDQRYLVTTLNQQLAADILDPKVLWLIASWPDFAWRIEGTRLLTWGKGKVKPVWVETSLNMLVALAEAFPAEVWRTARG</sequence>
<accession>C7QCU9</accession>
<dbReference type="InParanoid" id="C7QCU9"/>
<proteinExistence type="predicted"/>
<keyword evidence="2" id="KW-1185">Reference proteome</keyword>
<name>C7QCU9_CATAD</name>
<dbReference type="Proteomes" id="UP000000851">
    <property type="component" value="Chromosome"/>
</dbReference>
<dbReference type="RefSeq" id="WP_012785953.1">
    <property type="nucleotide sequence ID" value="NC_013131.1"/>
</dbReference>
<dbReference type="HOGENOM" id="CLU_1154776_0_0_11"/>
<dbReference type="OrthoDB" id="190895at2"/>
<organism evidence="1 2">
    <name type="scientific">Catenulispora acidiphila (strain DSM 44928 / JCM 14897 / NBRC 102108 / NRRL B-24433 / ID139908)</name>
    <dbReference type="NCBI Taxonomy" id="479433"/>
    <lineage>
        <taxon>Bacteria</taxon>
        <taxon>Bacillati</taxon>
        <taxon>Actinomycetota</taxon>
        <taxon>Actinomycetes</taxon>
        <taxon>Catenulisporales</taxon>
        <taxon>Catenulisporaceae</taxon>
        <taxon>Catenulispora</taxon>
    </lineage>
</organism>
<evidence type="ECO:0000313" key="2">
    <source>
        <dbReference type="Proteomes" id="UP000000851"/>
    </source>
</evidence>
<dbReference type="EMBL" id="CP001700">
    <property type="protein sequence ID" value="ACU70659.1"/>
    <property type="molecule type" value="Genomic_DNA"/>
</dbReference>
<gene>
    <name evidence="1" type="ordered locus">Caci_1738</name>
</gene>
<dbReference type="AlphaFoldDB" id="C7QCU9"/>
<dbReference type="STRING" id="479433.Caci_1738"/>
<evidence type="ECO:0000313" key="1">
    <source>
        <dbReference type="EMBL" id="ACU70659.1"/>
    </source>
</evidence>
<dbReference type="KEGG" id="cai:Caci_1738"/>
<protein>
    <submittedName>
        <fullName evidence="1">Uncharacterized protein</fullName>
    </submittedName>
</protein>
<reference evidence="1 2" key="1">
    <citation type="journal article" date="2009" name="Stand. Genomic Sci.">
        <title>Complete genome sequence of Catenulispora acidiphila type strain (ID 139908).</title>
        <authorList>
            <person name="Copeland A."/>
            <person name="Lapidus A."/>
            <person name="Glavina Del Rio T."/>
            <person name="Nolan M."/>
            <person name="Lucas S."/>
            <person name="Chen F."/>
            <person name="Tice H."/>
            <person name="Cheng J.F."/>
            <person name="Bruce D."/>
            <person name="Goodwin L."/>
            <person name="Pitluck S."/>
            <person name="Mikhailova N."/>
            <person name="Pati A."/>
            <person name="Ivanova N."/>
            <person name="Mavromatis K."/>
            <person name="Chen A."/>
            <person name="Palaniappan K."/>
            <person name="Chain P."/>
            <person name="Land M."/>
            <person name="Hauser L."/>
            <person name="Chang Y.J."/>
            <person name="Jeffries C.D."/>
            <person name="Chertkov O."/>
            <person name="Brettin T."/>
            <person name="Detter J.C."/>
            <person name="Han C."/>
            <person name="Ali Z."/>
            <person name="Tindall B.J."/>
            <person name="Goker M."/>
            <person name="Bristow J."/>
            <person name="Eisen J.A."/>
            <person name="Markowitz V."/>
            <person name="Hugenholtz P."/>
            <person name="Kyrpides N.C."/>
            <person name="Klenk H.P."/>
        </authorList>
    </citation>
    <scope>NUCLEOTIDE SEQUENCE [LARGE SCALE GENOMIC DNA]</scope>
    <source>
        <strain evidence="2">DSM 44928 / JCM 14897 / NBRC 102108 / NRRL B-24433 / ID139908</strain>
    </source>
</reference>